<evidence type="ECO:0000313" key="2">
    <source>
        <dbReference type="EMBL" id="SMG29714.1"/>
    </source>
</evidence>
<reference evidence="3" key="1">
    <citation type="submission" date="2017-04" db="EMBL/GenBank/DDBJ databases">
        <authorList>
            <person name="Varghese N."/>
            <person name="Submissions S."/>
        </authorList>
    </citation>
    <scope>NUCLEOTIDE SEQUENCE [LARGE SCALE GENOMIC DNA]</scope>
    <source>
        <strain evidence="3">DSM 4125</strain>
    </source>
</reference>
<keyword evidence="3" id="KW-1185">Reference proteome</keyword>
<sequence>MEKENLNVEESLNIISEMISNTKYNISEDKFIYLMWGYAVAVSSMAHYVLQYQFGIEMAWLVWLTMPIAGVVNAVYFGRKKRKARVFSFTDRAIASVWKAFIAALFVFLFASPALGWNGIYPVLMVLYGIGTASTGGIIKYKALTVGGYLSMVVGFAAFYFGFETQLFLLSLSVTVSFIIPGHLLPKKVNV</sequence>
<dbReference type="OrthoDB" id="670335at2"/>
<feature type="transmembrane region" description="Helical" evidence="1">
    <location>
        <begin position="146"/>
        <end position="163"/>
    </location>
</feature>
<feature type="transmembrane region" description="Helical" evidence="1">
    <location>
        <begin position="97"/>
        <end position="114"/>
    </location>
</feature>
<dbReference type="AlphaFoldDB" id="A0A1X7JNY4"/>
<dbReference type="STRING" id="1028.SAMN05661096_01896"/>
<proteinExistence type="predicted"/>
<feature type="transmembrane region" description="Helical" evidence="1">
    <location>
        <begin position="120"/>
        <end position="139"/>
    </location>
</feature>
<keyword evidence="1" id="KW-1133">Transmembrane helix</keyword>
<keyword evidence="1" id="KW-0812">Transmembrane</keyword>
<keyword evidence="1" id="KW-0472">Membrane</keyword>
<dbReference type="Proteomes" id="UP000193804">
    <property type="component" value="Unassembled WGS sequence"/>
</dbReference>
<name>A0A1X7JNY4_9BACT</name>
<evidence type="ECO:0000313" key="3">
    <source>
        <dbReference type="Proteomes" id="UP000193804"/>
    </source>
</evidence>
<feature type="transmembrane region" description="Helical" evidence="1">
    <location>
        <begin position="169"/>
        <end position="186"/>
    </location>
</feature>
<dbReference type="EMBL" id="FXAW01000003">
    <property type="protein sequence ID" value="SMG29714.1"/>
    <property type="molecule type" value="Genomic_DNA"/>
</dbReference>
<feature type="transmembrane region" description="Helical" evidence="1">
    <location>
        <begin position="31"/>
        <end position="50"/>
    </location>
</feature>
<protein>
    <submittedName>
        <fullName evidence="2">Uncharacterized protein</fullName>
    </submittedName>
</protein>
<accession>A0A1X7JNY4</accession>
<feature type="transmembrane region" description="Helical" evidence="1">
    <location>
        <begin position="56"/>
        <end position="76"/>
    </location>
</feature>
<gene>
    <name evidence="2" type="ORF">SAMN05661096_01896</name>
</gene>
<evidence type="ECO:0000256" key="1">
    <source>
        <dbReference type="SAM" id="Phobius"/>
    </source>
</evidence>
<dbReference type="RefSeq" id="WP_085516805.1">
    <property type="nucleotide sequence ID" value="NZ_FXAW01000003.1"/>
</dbReference>
<organism evidence="2 3">
    <name type="scientific">Marivirga sericea</name>
    <dbReference type="NCBI Taxonomy" id="1028"/>
    <lineage>
        <taxon>Bacteria</taxon>
        <taxon>Pseudomonadati</taxon>
        <taxon>Bacteroidota</taxon>
        <taxon>Cytophagia</taxon>
        <taxon>Cytophagales</taxon>
        <taxon>Marivirgaceae</taxon>
        <taxon>Marivirga</taxon>
    </lineage>
</organism>